<dbReference type="EMBL" id="CP009571">
    <property type="protein sequence ID" value="AIT08026.1"/>
    <property type="molecule type" value="Genomic_DNA"/>
</dbReference>
<gene>
    <name evidence="1" type="ORF">MC45_05670</name>
</gene>
<accession>A0A097EKC6</accession>
<dbReference type="HOGENOM" id="CLU_096484_0_0_5"/>
<evidence type="ECO:0000313" key="2">
    <source>
        <dbReference type="Proteomes" id="UP000033200"/>
    </source>
</evidence>
<proteinExistence type="predicted"/>
<keyword evidence="2" id="KW-1185">Reference proteome</keyword>
<dbReference type="Pfam" id="PF09476">
    <property type="entry name" value="Pilus_CpaD"/>
    <property type="match status" value="1"/>
</dbReference>
<dbReference type="STRING" id="1549858.MC45_05670"/>
<dbReference type="KEGG" id="stax:MC45_05670"/>
<dbReference type="eggNOG" id="COG5461">
    <property type="taxonomic scope" value="Bacteria"/>
</dbReference>
<reference evidence="1 2" key="1">
    <citation type="submission" date="2014-09" db="EMBL/GenBank/DDBJ databases">
        <title>Using Illumina technology Improving SMRT sequencing Genome Assembly by RASTools.</title>
        <authorList>
            <person name="Zhou Y."/>
            <person name="Ma T."/>
            <person name="Liu T."/>
        </authorList>
    </citation>
    <scope>NUCLEOTIDE SEQUENCE [LARGE SCALE GENOMIC DNA]</scope>
    <source>
        <strain evidence="1 2">ATCC 55669</strain>
    </source>
</reference>
<protein>
    <submittedName>
        <fullName evidence="1">Pilus assembly protein CpaD</fullName>
    </submittedName>
</protein>
<dbReference type="Proteomes" id="UP000033200">
    <property type="component" value="Chromosome"/>
</dbReference>
<sequence>MAPMTKHKLLLATLPALLLGGCMGTTNRGLESVHQPVVARSDYALDLATAGAGLAAGEGRRLAGWMDTMHLGFGDKVAIDESADGAGRARDEIAAVVASYGLLLSDDRPVTAAPVTPGTLRVVVSRMHASVPGCPDWSRNSSNEFDANTSSNYGCAINANLAAMIARPSDLVSGTDAQPLVDTAANAKAIDTYRKKAPTGAAALQATSARGAN</sequence>
<name>A0A097EKC6_9SPHN</name>
<dbReference type="AlphaFoldDB" id="A0A097EKC6"/>
<evidence type="ECO:0000313" key="1">
    <source>
        <dbReference type="EMBL" id="AIT08026.1"/>
    </source>
</evidence>
<dbReference type="InterPro" id="IPR019027">
    <property type="entry name" value="Pilus_biogenesis_CpaD-related"/>
</dbReference>
<dbReference type="PROSITE" id="PS51257">
    <property type="entry name" value="PROKAR_LIPOPROTEIN"/>
    <property type="match status" value="1"/>
</dbReference>
<organism evidence="1 2">
    <name type="scientific">Sphingomonas taxi</name>
    <dbReference type="NCBI Taxonomy" id="1549858"/>
    <lineage>
        <taxon>Bacteria</taxon>
        <taxon>Pseudomonadati</taxon>
        <taxon>Pseudomonadota</taxon>
        <taxon>Alphaproteobacteria</taxon>
        <taxon>Sphingomonadales</taxon>
        <taxon>Sphingomonadaceae</taxon>
        <taxon>Sphingomonas</taxon>
    </lineage>
</organism>